<evidence type="ECO:0000259" key="1">
    <source>
        <dbReference type="Pfam" id="PF16242"/>
    </source>
</evidence>
<evidence type="ECO:0000313" key="2">
    <source>
        <dbReference type="EMBL" id="WXB76864.1"/>
    </source>
</evidence>
<accession>A0ABZ2MII5</accession>
<dbReference type="RefSeq" id="WP_338750242.1">
    <property type="nucleotide sequence ID" value="NZ_CP144913.1"/>
</dbReference>
<dbReference type="Proteomes" id="UP001382727">
    <property type="component" value="Chromosome"/>
</dbReference>
<organism evidence="2 3">
    <name type="scientific">Janibacter alittae</name>
    <dbReference type="NCBI Taxonomy" id="3115209"/>
    <lineage>
        <taxon>Bacteria</taxon>
        <taxon>Bacillati</taxon>
        <taxon>Actinomycetota</taxon>
        <taxon>Actinomycetes</taxon>
        <taxon>Micrococcales</taxon>
        <taxon>Intrasporangiaceae</taxon>
        <taxon>Janibacter</taxon>
    </lineage>
</organism>
<dbReference type="InterPro" id="IPR038725">
    <property type="entry name" value="YdaG_split_barrel_FMN-bd"/>
</dbReference>
<evidence type="ECO:0000313" key="3">
    <source>
        <dbReference type="Proteomes" id="UP001382727"/>
    </source>
</evidence>
<protein>
    <submittedName>
        <fullName evidence="2">Pyridoxamine 5'-phosphate oxidase family protein</fullName>
    </submittedName>
</protein>
<proteinExistence type="predicted"/>
<dbReference type="InterPro" id="IPR052917">
    <property type="entry name" value="Stress-Dev_Protein"/>
</dbReference>
<name>A0ABZ2MII5_9MICO</name>
<dbReference type="EMBL" id="CP144913">
    <property type="protein sequence ID" value="WXB76864.1"/>
    <property type="molecule type" value="Genomic_DNA"/>
</dbReference>
<dbReference type="PANTHER" id="PTHR34818:SF1">
    <property type="entry name" value="PROTEIN BLI-3"/>
    <property type="match status" value="1"/>
</dbReference>
<reference evidence="2 3" key="1">
    <citation type="submission" date="2024-02" db="EMBL/GenBank/DDBJ databases">
        <title>Janibacter sp. nov., isolated from gut of marine sandworm.</title>
        <authorList>
            <person name="Kim B."/>
            <person name="Jun M.O."/>
            <person name="Shin N.-R."/>
        </authorList>
    </citation>
    <scope>NUCLEOTIDE SEQUENCE [LARGE SCALE GENOMIC DNA]</scope>
    <source>
        <strain evidence="2 3">A1S7</strain>
    </source>
</reference>
<sequence>MDEPQQKVADIINSTTIAMMTHVTSDGRLTAHPMATQDADFTGTVLFIAERDSDKVRDLESDPRVNLAYSGNGSWVSLAGTASIVDDEARLRDLWSTFTDAWLTGGPENPNNILIEVQADSAEYWDAPGSSKTVRLANLVTSAVKGERAEGDNDVVDF</sequence>
<dbReference type="InterPro" id="IPR012349">
    <property type="entry name" value="Split_barrel_FMN-bd"/>
</dbReference>
<dbReference type="SUPFAM" id="SSF50475">
    <property type="entry name" value="FMN-binding split barrel"/>
    <property type="match status" value="1"/>
</dbReference>
<gene>
    <name evidence="2" type="ORF">V1351_02055</name>
</gene>
<keyword evidence="3" id="KW-1185">Reference proteome</keyword>
<feature type="domain" description="General stress protein FMN-binding split barrel" evidence="1">
    <location>
        <begin position="4"/>
        <end position="148"/>
    </location>
</feature>
<dbReference type="Gene3D" id="2.30.110.10">
    <property type="entry name" value="Electron Transport, Fmn-binding Protein, Chain A"/>
    <property type="match status" value="1"/>
</dbReference>
<dbReference type="Pfam" id="PF16242">
    <property type="entry name" value="Pyrid_ox_like"/>
    <property type="match status" value="1"/>
</dbReference>
<dbReference type="PANTHER" id="PTHR34818">
    <property type="entry name" value="PROTEIN BLI-3"/>
    <property type="match status" value="1"/>
</dbReference>